<dbReference type="NCBIfam" id="TIGR04445">
    <property type="entry name" value="preny_LynF_TruF"/>
    <property type="match status" value="1"/>
</dbReference>
<evidence type="ECO:0000313" key="1">
    <source>
        <dbReference type="EMBL" id="MDH6063405.1"/>
    </source>
</evidence>
<evidence type="ECO:0000313" key="2">
    <source>
        <dbReference type="Proteomes" id="UP001159370"/>
    </source>
</evidence>
<dbReference type="Proteomes" id="UP001159370">
    <property type="component" value="Unassembled WGS sequence"/>
</dbReference>
<dbReference type="InterPro" id="IPR031037">
    <property type="entry name" value="Preny_LynF_TruF"/>
</dbReference>
<protein>
    <submittedName>
        <fullName evidence="1">LynF/TruF/PatF family peptide O-prenyltransferase</fullName>
    </submittedName>
</protein>
<reference evidence="1 2" key="1">
    <citation type="journal article" date="2023" name="J. Phycol.">
        <title>Chrysosporum ovalisporum is synonymous with the true-branching cyanobacterium Umezakia natans (Nostocales/Aphanizomenonaceae).</title>
        <authorList>
            <person name="McGregor G.B."/>
            <person name="Sendall B.C."/>
            <person name="Niiyama Y."/>
            <person name="Tuji A."/>
            <person name="Willis A."/>
        </authorList>
    </citation>
    <scope>NUCLEOTIDE SEQUENCE [LARGE SCALE GENOMIC DNA]</scope>
    <source>
        <strain evidence="1 2">FSS-62</strain>
    </source>
</reference>
<organism evidence="1 2">
    <name type="scientific">Umezakia ovalisporum FSS-62</name>
    <dbReference type="NCBI Taxonomy" id="2971776"/>
    <lineage>
        <taxon>Bacteria</taxon>
        <taxon>Bacillati</taxon>
        <taxon>Cyanobacteriota</taxon>
        <taxon>Cyanophyceae</taxon>
        <taxon>Nostocales</taxon>
        <taxon>Nodulariaceae</taxon>
        <taxon>Umezakia</taxon>
    </lineage>
</organism>
<dbReference type="RefSeq" id="WP_280650421.1">
    <property type="nucleotide sequence ID" value="NZ_JANQDL010000048.1"/>
</dbReference>
<dbReference type="AlphaFoldDB" id="A0AA43KEV2"/>
<dbReference type="EMBL" id="JANQDL010000048">
    <property type="protein sequence ID" value="MDH6063405.1"/>
    <property type="molecule type" value="Genomic_DNA"/>
</dbReference>
<proteinExistence type="predicted"/>
<gene>
    <name evidence="1" type="ORF">NWP23_06365</name>
</gene>
<accession>A0AA43KEV2</accession>
<comment type="caution">
    <text evidence="1">The sequence shown here is derived from an EMBL/GenBank/DDBJ whole genome shotgun (WGS) entry which is preliminary data.</text>
</comment>
<name>A0AA43KEV2_9CYAN</name>
<dbReference type="Pfam" id="PF19156">
    <property type="entry name" value="DUF5838"/>
    <property type="match status" value="1"/>
</dbReference>
<sequence length="290" mass="33740">MTISENLFIGSQKNLHYINQHKHIFDVDHLYTLNIFDDFAQKVTHWGLECSCKIQKDQLYPARFNLFRNQPNWQDYQTAINFFQQVAAKTDVKLTYHLIENFVGNDFDFSKVHQILVGIDLRREFSASRLKFWFIISDYPQKLAKAISLCQPAEELQPFLVDNSVVIGFDFDFYGGSQIEVYPSISKEKFQQLAKVLSPQALQLLDSCWSLIIGFSQGNPEKILYYRTSDPNNFIANLRNDLANRVHAYYREQPVQGTIVGLRENEIIAGRIENLNLYYQMSSPITTNKN</sequence>